<reference evidence="3" key="1">
    <citation type="submission" date="2012-11" db="EMBL/GenBank/DDBJ databases">
        <authorList>
            <person name="Lucero-Rivera Y.E."/>
            <person name="Tovar-Ramirez D."/>
        </authorList>
    </citation>
    <scope>NUCLEOTIDE SEQUENCE [LARGE SCALE GENOMIC DNA]</scope>
    <source>
        <strain evidence="3">Araruama</strain>
    </source>
</reference>
<accession>A0A1V1NT33</accession>
<proteinExistence type="predicted"/>
<evidence type="ECO:0000313" key="2">
    <source>
        <dbReference type="EMBL" id="ETR65760.1"/>
    </source>
</evidence>
<dbReference type="Proteomes" id="UP000189670">
    <property type="component" value="Unassembled WGS sequence"/>
</dbReference>
<feature type="domain" description="BACON" evidence="1">
    <location>
        <begin position="62"/>
        <end position="138"/>
    </location>
</feature>
<dbReference type="EMBL" id="ATBP01002522">
    <property type="protein sequence ID" value="ETR65760.1"/>
    <property type="molecule type" value="Genomic_DNA"/>
</dbReference>
<dbReference type="Pfam" id="PF19190">
    <property type="entry name" value="BACON_2"/>
    <property type="match status" value="1"/>
</dbReference>
<dbReference type="InterPro" id="IPR024361">
    <property type="entry name" value="BACON"/>
</dbReference>
<comment type="caution">
    <text evidence="2">The sequence shown here is derived from an EMBL/GenBank/DDBJ whole genome shotgun (WGS) entry which is preliminary data.</text>
</comment>
<sequence length="164" mass="17615">ASSVTGPDYVRYEVEQNTGSSSRTGKIYAAGNTFSITQKAKPIEPGRIIKIDENIPSSVPSSGDSYWIKIQNDGEASIRYTSNAPDWISMSPASETLNGGETKTVYVTVEPAENSNARTYNISINSSNGNVSEKVSQQAISTELSIGNLKIKGDDVTKKMILTS</sequence>
<name>A0A1V1NT33_9BACT</name>
<organism evidence="2 3">
    <name type="scientific">Candidatus Magnetoglobus multicellularis str. Araruama</name>
    <dbReference type="NCBI Taxonomy" id="890399"/>
    <lineage>
        <taxon>Bacteria</taxon>
        <taxon>Pseudomonadati</taxon>
        <taxon>Thermodesulfobacteriota</taxon>
        <taxon>Desulfobacteria</taxon>
        <taxon>Desulfobacterales</taxon>
        <taxon>Desulfobacteraceae</taxon>
        <taxon>Candidatus Magnetoglobus</taxon>
    </lineage>
</organism>
<dbReference type="Gene3D" id="2.60.40.10">
    <property type="entry name" value="Immunoglobulins"/>
    <property type="match status" value="1"/>
</dbReference>
<evidence type="ECO:0000313" key="3">
    <source>
        <dbReference type="Proteomes" id="UP000189670"/>
    </source>
</evidence>
<gene>
    <name evidence="2" type="ORF">OMM_13752</name>
</gene>
<feature type="non-terminal residue" evidence="2">
    <location>
        <position position="1"/>
    </location>
</feature>
<dbReference type="InterPro" id="IPR013783">
    <property type="entry name" value="Ig-like_fold"/>
</dbReference>
<protein>
    <recommendedName>
        <fullName evidence="1">BACON domain-containing protein</fullName>
    </recommendedName>
</protein>
<dbReference type="AlphaFoldDB" id="A0A1V1NT33"/>
<evidence type="ECO:0000259" key="1">
    <source>
        <dbReference type="Pfam" id="PF19190"/>
    </source>
</evidence>